<protein>
    <submittedName>
        <fullName evidence="2">Uncharacterized protein</fullName>
    </submittedName>
</protein>
<feature type="region of interest" description="Disordered" evidence="1">
    <location>
        <begin position="1"/>
        <end position="22"/>
    </location>
</feature>
<evidence type="ECO:0000313" key="2">
    <source>
        <dbReference type="EMBL" id="KAL2607613.1"/>
    </source>
</evidence>
<dbReference type="Proteomes" id="UP001605036">
    <property type="component" value="Unassembled WGS sequence"/>
</dbReference>
<feature type="region of interest" description="Disordered" evidence="1">
    <location>
        <begin position="57"/>
        <end position="76"/>
    </location>
</feature>
<sequence>MGRGGNSNLLRRREMVGAGKSPERQTEIFIFDYGEKEIRGRTSARWCRRKGGGGEFVLGTRGSPNDASPHFSPCIL</sequence>
<reference evidence="2 3" key="1">
    <citation type="submission" date="2024-09" db="EMBL/GenBank/DDBJ databases">
        <title>Chromosome-scale assembly of Riccia fluitans.</title>
        <authorList>
            <person name="Paukszto L."/>
            <person name="Sawicki J."/>
            <person name="Karawczyk K."/>
            <person name="Piernik-Szablinska J."/>
            <person name="Szczecinska M."/>
            <person name="Mazdziarz M."/>
        </authorList>
    </citation>
    <scope>NUCLEOTIDE SEQUENCE [LARGE SCALE GENOMIC DNA]</scope>
    <source>
        <strain evidence="2">Rf_01</strain>
        <tissue evidence="2">Aerial parts of the thallus</tissue>
    </source>
</reference>
<dbReference type="EMBL" id="JBHFFA010000008">
    <property type="protein sequence ID" value="KAL2607613.1"/>
    <property type="molecule type" value="Genomic_DNA"/>
</dbReference>
<evidence type="ECO:0000313" key="3">
    <source>
        <dbReference type="Proteomes" id="UP001605036"/>
    </source>
</evidence>
<gene>
    <name evidence="2" type="ORF">R1flu_026186</name>
</gene>
<accession>A0ABD1XF89</accession>
<name>A0ABD1XF89_9MARC</name>
<evidence type="ECO:0000256" key="1">
    <source>
        <dbReference type="SAM" id="MobiDB-lite"/>
    </source>
</evidence>
<comment type="caution">
    <text evidence="2">The sequence shown here is derived from an EMBL/GenBank/DDBJ whole genome shotgun (WGS) entry which is preliminary data.</text>
</comment>
<keyword evidence="3" id="KW-1185">Reference proteome</keyword>
<proteinExistence type="predicted"/>
<dbReference type="AlphaFoldDB" id="A0ABD1XF89"/>
<organism evidence="2 3">
    <name type="scientific">Riccia fluitans</name>
    <dbReference type="NCBI Taxonomy" id="41844"/>
    <lineage>
        <taxon>Eukaryota</taxon>
        <taxon>Viridiplantae</taxon>
        <taxon>Streptophyta</taxon>
        <taxon>Embryophyta</taxon>
        <taxon>Marchantiophyta</taxon>
        <taxon>Marchantiopsida</taxon>
        <taxon>Marchantiidae</taxon>
        <taxon>Marchantiales</taxon>
        <taxon>Ricciaceae</taxon>
        <taxon>Riccia</taxon>
    </lineage>
</organism>
<feature type="compositionally biased region" description="Basic and acidic residues" evidence="1">
    <location>
        <begin position="11"/>
        <end position="22"/>
    </location>
</feature>